<dbReference type="AlphaFoldDB" id="A0A818W9Z8"/>
<feature type="chain" id="PRO_5032388357" description="Fibronectin type-III domain-containing protein" evidence="1">
    <location>
        <begin position="19"/>
        <end position="335"/>
    </location>
</feature>
<dbReference type="CDD" id="cd00063">
    <property type="entry name" value="FN3"/>
    <property type="match status" value="1"/>
</dbReference>
<feature type="signal peptide" evidence="1">
    <location>
        <begin position="1"/>
        <end position="18"/>
    </location>
</feature>
<reference evidence="3" key="1">
    <citation type="submission" date="2021-02" db="EMBL/GenBank/DDBJ databases">
        <authorList>
            <person name="Nowell W R."/>
        </authorList>
    </citation>
    <scope>NUCLEOTIDE SEQUENCE</scope>
</reference>
<gene>
    <name evidence="3" type="ORF">UXM345_LOCUS240</name>
</gene>
<dbReference type="InterPro" id="IPR036116">
    <property type="entry name" value="FN3_sf"/>
</dbReference>
<evidence type="ECO:0000259" key="2">
    <source>
        <dbReference type="PROSITE" id="PS50853"/>
    </source>
</evidence>
<dbReference type="Gene3D" id="2.60.40.10">
    <property type="entry name" value="Immunoglobulins"/>
    <property type="match status" value="1"/>
</dbReference>
<dbReference type="SUPFAM" id="SSF49265">
    <property type="entry name" value="Fibronectin type III"/>
    <property type="match status" value="1"/>
</dbReference>
<dbReference type="InterPro" id="IPR003961">
    <property type="entry name" value="FN3_dom"/>
</dbReference>
<evidence type="ECO:0000256" key="1">
    <source>
        <dbReference type="SAM" id="SignalP"/>
    </source>
</evidence>
<name>A0A818W9Z8_9BILA</name>
<dbReference type="Proteomes" id="UP000663842">
    <property type="component" value="Unassembled WGS sequence"/>
</dbReference>
<dbReference type="SMART" id="SM00060">
    <property type="entry name" value="FN3"/>
    <property type="match status" value="2"/>
</dbReference>
<protein>
    <recommendedName>
        <fullName evidence="2">Fibronectin type-III domain-containing protein</fullName>
    </recommendedName>
</protein>
<organism evidence="3 4">
    <name type="scientific">Rotaria magnacalcarata</name>
    <dbReference type="NCBI Taxonomy" id="392030"/>
    <lineage>
        <taxon>Eukaryota</taxon>
        <taxon>Metazoa</taxon>
        <taxon>Spiralia</taxon>
        <taxon>Gnathifera</taxon>
        <taxon>Rotifera</taxon>
        <taxon>Eurotatoria</taxon>
        <taxon>Bdelloidea</taxon>
        <taxon>Philodinida</taxon>
        <taxon>Philodinidae</taxon>
        <taxon>Rotaria</taxon>
    </lineage>
</organism>
<comment type="caution">
    <text evidence="3">The sequence shown here is derived from an EMBL/GenBank/DDBJ whole genome shotgun (WGS) entry which is preliminary data.</text>
</comment>
<accession>A0A818W9Z8</accession>
<dbReference type="PROSITE" id="PS50853">
    <property type="entry name" value="FN3"/>
    <property type="match status" value="1"/>
</dbReference>
<feature type="domain" description="Fibronectin type-III" evidence="2">
    <location>
        <begin position="33"/>
        <end position="134"/>
    </location>
</feature>
<dbReference type="InterPro" id="IPR013783">
    <property type="entry name" value="Ig-like_fold"/>
</dbReference>
<keyword evidence="1" id="KW-0732">Signal</keyword>
<dbReference type="EMBL" id="CAJOBF010000008">
    <property type="protein sequence ID" value="CAF3721636.1"/>
    <property type="molecule type" value="Genomic_DNA"/>
</dbReference>
<evidence type="ECO:0000313" key="4">
    <source>
        <dbReference type="Proteomes" id="UP000663842"/>
    </source>
</evidence>
<proteinExistence type="predicted"/>
<evidence type="ECO:0000313" key="3">
    <source>
        <dbReference type="EMBL" id="CAF3721636.1"/>
    </source>
</evidence>
<sequence>MQQRHLIFIASLFTVISTTQINYFEVTTSMPFPPDPVTIYDTLIMLSALVTDCPPPSCECFVKVNVTTYKDTYTVTFPSTTPNIGSATITDLEADTLYSFTITCIGADGNATRLLRTDYGRPSVPRNITVTLVSKRLRISWLPPAVPKGPIHNYKLTKDRETISDEIPNNESSYDMTKDYVYGKTNTFFFSACNINRKKDTVCSSPNEEYPGYRLQCRMDQLIINYKFIENRERLIEHIPNNQFSYDVTRDYVYGETDLFQLSACNINRRHRSICSQIGSAMMRFFRPPLTASSQQTISSQRTSSLQTATPKNASGILSSSKLLATLMIFVVLFR</sequence>